<protein>
    <submittedName>
        <fullName evidence="2">Uncharacterized protein</fullName>
    </submittedName>
</protein>
<evidence type="ECO:0000313" key="2">
    <source>
        <dbReference type="EMBL" id="DAD20064.1"/>
    </source>
</evidence>
<dbReference type="AlphaFoldDB" id="A0A822XF28"/>
<gene>
    <name evidence="2" type="ORF">HUJ06_021527</name>
</gene>
<organism evidence="2 3">
    <name type="scientific">Nelumbo nucifera</name>
    <name type="common">Sacred lotus</name>
    <dbReference type="NCBI Taxonomy" id="4432"/>
    <lineage>
        <taxon>Eukaryota</taxon>
        <taxon>Viridiplantae</taxon>
        <taxon>Streptophyta</taxon>
        <taxon>Embryophyta</taxon>
        <taxon>Tracheophyta</taxon>
        <taxon>Spermatophyta</taxon>
        <taxon>Magnoliopsida</taxon>
        <taxon>Proteales</taxon>
        <taxon>Nelumbonaceae</taxon>
        <taxon>Nelumbo</taxon>
    </lineage>
</organism>
<reference evidence="2 3" key="1">
    <citation type="journal article" date="2020" name="Mol. Biol. Evol.">
        <title>Distinct Expression and Methylation Patterns for Genes with Different Fates following a Single Whole-Genome Duplication in Flowering Plants.</title>
        <authorList>
            <person name="Shi T."/>
            <person name="Rahmani R.S."/>
            <person name="Gugger P.F."/>
            <person name="Wang M."/>
            <person name="Li H."/>
            <person name="Zhang Y."/>
            <person name="Li Z."/>
            <person name="Wang Q."/>
            <person name="Van de Peer Y."/>
            <person name="Marchal K."/>
            <person name="Chen J."/>
        </authorList>
    </citation>
    <scope>NUCLEOTIDE SEQUENCE [LARGE SCALE GENOMIC DNA]</scope>
    <source>
        <tissue evidence="2">Leaf</tissue>
    </source>
</reference>
<name>A0A822XF28_NELNU</name>
<proteinExistence type="predicted"/>
<feature type="compositionally biased region" description="Polar residues" evidence="1">
    <location>
        <begin position="1"/>
        <end position="13"/>
    </location>
</feature>
<dbReference type="Proteomes" id="UP000607653">
    <property type="component" value="Unassembled WGS sequence"/>
</dbReference>
<dbReference type="EMBL" id="DUZY01000001">
    <property type="protein sequence ID" value="DAD20064.1"/>
    <property type="molecule type" value="Genomic_DNA"/>
</dbReference>
<feature type="region of interest" description="Disordered" evidence="1">
    <location>
        <begin position="1"/>
        <end position="60"/>
    </location>
</feature>
<keyword evidence="3" id="KW-1185">Reference proteome</keyword>
<accession>A0A822XF28</accession>
<evidence type="ECO:0000256" key="1">
    <source>
        <dbReference type="SAM" id="MobiDB-lite"/>
    </source>
</evidence>
<sequence>MINTSDNQQQLGDSNRGGRGRNAGNTGLASGDNNREGSGINTGNTDLASGDDGLRAGFAGNEANAGCHLAVEMAGMNTGREREG</sequence>
<comment type="caution">
    <text evidence="2">The sequence shown here is derived from an EMBL/GenBank/DDBJ whole genome shotgun (WGS) entry which is preliminary data.</text>
</comment>
<evidence type="ECO:0000313" key="3">
    <source>
        <dbReference type="Proteomes" id="UP000607653"/>
    </source>
</evidence>